<evidence type="ECO:0000313" key="1">
    <source>
        <dbReference type="EMBL" id="KAA1194153.1"/>
    </source>
</evidence>
<dbReference type="AlphaFoldDB" id="A0A5B0X4I2"/>
<keyword evidence="2" id="KW-1185">Reference proteome</keyword>
<organism evidence="1 2">
    <name type="scientific">Pseudohalioglobus sediminis</name>
    <dbReference type="NCBI Taxonomy" id="2606449"/>
    <lineage>
        <taxon>Bacteria</taxon>
        <taxon>Pseudomonadati</taxon>
        <taxon>Pseudomonadota</taxon>
        <taxon>Gammaproteobacteria</taxon>
        <taxon>Cellvibrionales</taxon>
        <taxon>Halieaceae</taxon>
        <taxon>Pseudohalioglobus</taxon>
    </lineage>
</organism>
<name>A0A5B0X4I2_9GAMM</name>
<dbReference type="RefSeq" id="WP_149609622.1">
    <property type="nucleotide sequence ID" value="NZ_VTUX01000001.1"/>
</dbReference>
<sequence length="343" mass="38472">MLRKRIVIHAGSHKTGSSAIQRYLFERQHEIEGLAYLCRAERPNSSLWMLQAFKQDVAELPAFRHRQLTADEVEVKRRRAQAQLTKLASAVTAPLTILSAESIGTFNSEELQSLRDVLAPHFDDISLHQYFRPLKARMESAFQEKLKHTAASLMQTYRLAYCRTIELQDAVFGAEQVISYKYDEALFPQGDVVLDFLAQLGVTAPQAQPARPVNVSLSLHAIQLLYVYRRYYTTPCAQDKAVVRRLKALPGPPLRFHSELYRQLVVIRPGEVERFEQRAGFSVEQDVTADDELGIRDPQDLLTIPAVSLAWLQQQVGGAPVAATDYRAIADAVAALAGMEGQA</sequence>
<proteinExistence type="predicted"/>
<accession>A0A5B0X4I2</accession>
<protein>
    <recommendedName>
        <fullName evidence="3">Sulfotransferase family protein</fullName>
    </recommendedName>
</protein>
<evidence type="ECO:0008006" key="3">
    <source>
        <dbReference type="Google" id="ProtNLM"/>
    </source>
</evidence>
<dbReference type="InterPro" id="IPR027417">
    <property type="entry name" value="P-loop_NTPase"/>
</dbReference>
<gene>
    <name evidence="1" type="ORF">F0M18_01560</name>
</gene>
<evidence type="ECO:0000313" key="2">
    <source>
        <dbReference type="Proteomes" id="UP000323708"/>
    </source>
</evidence>
<comment type="caution">
    <text evidence="1">The sequence shown here is derived from an EMBL/GenBank/DDBJ whole genome shotgun (WGS) entry which is preliminary data.</text>
</comment>
<dbReference type="EMBL" id="VTUX01000001">
    <property type="protein sequence ID" value="KAA1194153.1"/>
    <property type="molecule type" value="Genomic_DNA"/>
</dbReference>
<dbReference type="Proteomes" id="UP000323708">
    <property type="component" value="Unassembled WGS sequence"/>
</dbReference>
<dbReference type="SUPFAM" id="SSF52540">
    <property type="entry name" value="P-loop containing nucleoside triphosphate hydrolases"/>
    <property type="match status" value="1"/>
</dbReference>
<reference evidence="1 2" key="1">
    <citation type="submission" date="2019-09" db="EMBL/GenBank/DDBJ databases">
        <authorList>
            <person name="Chen X.-Y."/>
        </authorList>
    </citation>
    <scope>NUCLEOTIDE SEQUENCE [LARGE SCALE GENOMIC DNA]</scope>
    <source>
        <strain evidence="1 2">NY5</strain>
    </source>
</reference>